<evidence type="ECO:0000313" key="1">
    <source>
        <dbReference type="EMBL" id="WNK21409.1"/>
    </source>
</evidence>
<keyword evidence="2" id="KW-1185">Reference proteome</keyword>
<dbReference type="Proteomes" id="UP001301869">
    <property type="component" value="Chromosome"/>
</dbReference>
<proteinExistence type="predicted"/>
<evidence type="ECO:0000313" key="2">
    <source>
        <dbReference type="Proteomes" id="UP001301869"/>
    </source>
</evidence>
<reference evidence="1 2" key="1">
    <citation type="submission" date="2023-03" db="EMBL/GenBank/DDBJ databases">
        <title>Halomonas sp. nov., isolated from Korean tranditional fermented seafood 'Jeotgal'.</title>
        <authorList>
            <person name="Kim B."/>
            <person name="Shin N.-R."/>
        </authorList>
    </citation>
    <scope>NUCLEOTIDE SEQUENCE [LARGE SCALE GENOMIC DNA]</scope>
    <source>
        <strain evidence="1 2">SG2L-4</strain>
    </source>
</reference>
<dbReference type="RefSeq" id="WP_311885498.1">
    <property type="nucleotide sequence ID" value="NZ_CP119391.1"/>
</dbReference>
<accession>A0ABY9Z4R3</accession>
<sequence length="54" mass="6137">MRQQEARTIPIFFGCRNKSRGDNVERGGILPQDGAKVKRLARFFRARRESGAMG</sequence>
<protein>
    <submittedName>
        <fullName evidence="1">Uncharacterized protein</fullName>
    </submittedName>
</protein>
<dbReference type="EMBL" id="CP119391">
    <property type="protein sequence ID" value="WNK21409.1"/>
    <property type="molecule type" value="Genomic_DNA"/>
</dbReference>
<name>A0ABY9Z4R3_9GAMM</name>
<gene>
    <name evidence="1" type="ORF">P1P91_06985</name>
</gene>
<organism evidence="1 2">
    <name type="scientific">Halomonas piscis</name>
    <dbReference type="NCBI Taxonomy" id="3031727"/>
    <lineage>
        <taxon>Bacteria</taxon>
        <taxon>Pseudomonadati</taxon>
        <taxon>Pseudomonadota</taxon>
        <taxon>Gammaproteobacteria</taxon>
        <taxon>Oceanospirillales</taxon>
        <taxon>Halomonadaceae</taxon>
        <taxon>Halomonas</taxon>
    </lineage>
</organism>